<reference evidence="1" key="1">
    <citation type="journal article" date="2012" name="Science">
        <title>Fermentation, hydrogen, and sulfur metabolism in multiple uncultivated bacterial phyla.</title>
        <authorList>
            <person name="Wrighton K.C."/>
            <person name="Thomas B.C."/>
            <person name="Sharon I."/>
            <person name="Miller C.S."/>
            <person name="Castelle C.J."/>
            <person name="VerBerkmoes N.C."/>
            <person name="Wilkins M.J."/>
            <person name="Hettich R.L."/>
            <person name="Lipton M.S."/>
            <person name="Williams K.H."/>
            <person name="Long P.E."/>
            <person name="Banfield J.F."/>
        </authorList>
    </citation>
    <scope>NUCLEOTIDE SEQUENCE [LARGE SCALE GENOMIC DNA]</scope>
</reference>
<evidence type="ECO:0000313" key="1">
    <source>
        <dbReference type="EMBL" id="EKD44082.1"/>
    </source>
</evidence>
<proteinExistence type="predicted"/>
<name>K1Z3G3_9BACT</name>
<dbReference type="AlphaFoldDB" id="K1Z3G3"/>
<gene>
    <name evidence="1" type="ORF">ACD_71C00245G0003</name>
</gene>
<organism evidence="1">
    <name type="scientific">uncultured bacterium</name>
    <name type="common">gcode 4</name>
    <dbReference type="NCBI Taxonomy" id="1234023"/>
    <lineage>
        <taxon>Bacteria</taxon>
        <taxon>environmental samples</taxon>
    </lineage>
</organism>
<protein>
    <submittedName>
        <fullName evidence="1">Uncharacterized protein</fullName>
    </submittedName>
</protein>
<accession>K1Z3G3</accession>
<comment type="caution">
    <text evidence="1">The sequence shown here is derived from an EMBL/GenBank/DDBJ whole genome shotgun (WGS) entry which is preliminary data.</text>
</comment>
<sequence length="332" mass="38666">MEKVWEKGGSWPDMHLPAIYLMLSGISNSLHTNQTGALYNDFKTRAHPYPALAFFQAPDKIRLFQRVVDKLCDLDPVMKKDYAVVKGYQKSNNLEKNIIAIEEFWGKHGGKLHKQLVMSEDPKILFLAKTDEDFAGYVEHMKGFTDEQMRFNDAETGEGAYKYTHSSYVWNAKNYLLNIKINESSGIMSDTDKWTKMAWNTFKDVIKDVKNIHVSDDKEKNRKFQEERYMEYHKAFNLMTNKFSRDKIEKQAYMKDLEKYNFSVPLCGQRDSWFDEPEYKEIMKKDFEAYMKGEATTTKEEKNKVATSVADLVSTARAQMGTADDGKWKKTV</sequence>
<dbReference type="EMBL" id="AMFJ01028976">
    <property type="protein sequence ID" value="EKD44082.1"/>
    <property type="molecule type" value="Genomic_DNA"/>
</dbReference>